<evidence type="ECO:0000259" key="6">
    <source>
        <dbReference type="Pfam" id="PF02463"/>
    </source>
</evidence>
<keyword evidence="3 4" id="KW-0175">Coiled coil</keyword>
<dbReference type="PANTHER" id="PTHR45916">
    <property type="entry name" value="STRUCTURAL MAINTENANCE OF CHROMOSOMES PROTEIN 5"/>
    <property type="match status" value="1"/>
</dbReference>
<dbReference type="GO" id="GO:0000724">
    <property type="term" value="P:double-strand break repair via homologous recombination"/>
    <property type="evidence" value="ECO:0007669"/>
    <property type="project" value="TreeGrafter"/>
</dbReference>
<evidence type="ECO:0000256" key="5">
    <source>
        <dbReference type="SAM" id="MobiDB-lite"/>
    </source>
</evidence>
<reference evidence="8" key="1">
    <citation type="journal article" date="2015" name="PLoS Genet.">
        <title>Genome Sequence and Transcriptome Analyses of Chrysochromulina tobin: Metabolic Tools for Enhanced Algal Fitness in the Prominent Order Prymnesiales (Haptophyceae).</title>
        <authorList>
            <person name="Hovde B.T."/>
            <person name="Deodato C.R."/>
            <person name="Hunsperger H.M."/>
            <person name="Ryken S.A."/>
            <person name="Yost W."/>
            <person name="Jha R.K."/>
            <person name="Patterson J."/>
            <person name="Monnat R.J. Jr."/>
            <person name="Barlow S.B."/>
            <person name="Starkenburg S.R."/>
            <person name="Cattolico R.A."/>
        </authorList>
    </citation>
    <scope>NUCLEOTIDE SEQUENCE</scope>
    <source>
        <strain evidence="8">CCMP291</strain>
    </source>
</reference>
<proteinExistence type="inferred from homology"/>
<gene>
    <name evidence="7" type="ORF">Ctob_001396</name>
</gene>
<dbReference type="EMBL" id="JWZX01002919">
    <property type="protein sequence ID" value="KOO25872.1"/>
    <property type="molecule type" value="Genomic_DNA"/>
</dbReference>
<evidence type="ECO:0000256" key="1">
    <source>
        <dbReference type="ARBA" id="ARBA00010171"/>
    </source>
</evidence>
<dbReference type="GO" id="GO:0005634">
    <property type="term" value="C:nucleus"/>
    <property type="evidence" value="ECO:0007669"/>
    <property type="project" value="TreeGrafter"/>
</dbReference>
<name>A0A0M0JHQ2_9EUKA</name>
<feature type="compositionally biased region" description="Basic and acidic residues" evidence="5">
    <location>
        <begin position="828"/>
        <end position="859"/>
    </location>
</feature>
<evidence type="ECO:0000256" key="2">
    <source>
        <dbReference type="ARBA" id="ARBA00018687"/>
    </source>
</evidence>
<comment type="caution">
    <text evidence="7">The sequence shown here is derived from an EMBL/GenBank/DDBJ whole genome shotgun (WGS) entry which is preliminary data.</text>
</comment>
<evidence type="ECO:0000313" key="8">
    <source>
        <dbReference type="Proteomes" id="UP000037460"/>
    </source>
</evidence>
<dbReference type="SUPFAM" id="SSF52540">
    <property type="entry name" value="P-loop containing nucleoside triphosphate hydrolases"/>
    <property type="match status" value="1"/>
</dbReference>
<evidence type="ECO:0000256" key="4">
    <source>
        <dbReference type="SAM" id="Coils"/>
    </source>
</evidence>
<organism evidence="7 8">
    <name type="scientific">Chrysochromulina tobinii</name>
    <dbReference type="NCBI Taxonomy" id="1460289"/>
    <lineage>
        <taxon>Eukaryota</taxon>
        <taxon>Haptista</taxon>
        <taxon>Haptophyta</taxon>
        <taxon>Prymnesiophyceae</taxon>
        <taxon>Prymnesiales</taxon>
        <taxon>Chrysochromulinaceae</taxon>
        <taxon>Chrysochromulina</taxon>
    </lineage>
</organism>
<comment type="similarity">
    <text evidence="1">Belongs to the SMC family. SMC5 subfamily.</text>
</comment>
<feature type="region of interest" description="Disordered" evidence="5">
    <location>
        <begin position="1"/>
        <end position="27"/>
    </location>
</feature>
<keyword evidence="8" id="KW-1185">Reference proteome</keyword>
<dbReference type="GO" id="GO:0030915">
    <property type="term" value="C:Smc5-Smc6 complex"/>
    <property type="evidence" value="ECO:0007669"/>
    <property type="project" value="TreeGrafter"/>
</dbReference>
<feature type="coiled-coil region" evidence="4">
    <location>
        <begin position="211"/>
        <end position="252"/>
    </location>
</feature>
<sequence length="1103" mass="124085">MSSAPGAGARPAKKLRTATESAHNSKRGTIARVRLHNFMSYRDAEIADPGSQLNCIVGPNGTGKSSIVCAMCVGLGGPLKLTERGDQIKSCVHGEGQHKDEKGQLITSGFVETELVDGVSPGRNLTVRLDFNIENKKEWRMDGVLVTEKKVRETMEGLNIQVDNPLQFLPQDKVGQFSNMSPQELLKHTEMAIGPEVYKQHQQLIELDKEVLGVEQRLTTEKKKLEDLERINRALEQDVERFRRLQENKRRLDGFRGKKTWVEAEVLEKMAVDEHAKYTTKKAEYKEAQAQLSKKTEESAPLENAKKEFEKKLKEANQRALKADNERMQVYNENEKGGELKEGLETEIGKLDKHLDKLRKKREEEEEKLSRLESEITTKRAQLNAAKSGEDPAARRASLQAAFDAARREAQDAQAELRNHESHTAELNATLQQAKAKLEELNNVELRKMQKVASGNKHAAELANWVDTVKNSETGPLDVINSIGPLLMKIDVPDPSHQKLCEEAIGAKHAFAFLALSDEARTALNKKVADMKWNVNVYRYSGAAFTPSKRPSSSDMARFGVTKWLDEAVSIAPENRDQILGALKDLTSIDKYLLGTKRTQEKIEELQQYLAENQVDQVTILTPERTYRVQRSKYGNRALINTTQNPRARNDLYAIAADPKQLEIAQAAFESAKHAFNEHTDRKAQLQERLTHLNEAKQQKQQELTTFNEGFSGIKVLEERLPAYKQRVDVARREEAAFDVGAKRAELQEKLVQAARKEAQLMARMGKAQLARTKACTDEYGARLTVRVATRQLADAKDAAEQAAREVDALKREMEEAKEQTKAANDAAAKKKSEAKRAAPHFERDARSGLRGGEQKHEDEWYAMPGDLKELDAEIESLEEDIASSDDDDGKTLRDFEKRCEEIEAAKGTASDTQAEIEAKREHLHSLVAEWKPKLEEMITIVDDNFSAYFERFRCVGHVELVDGRKRSPQTGEPEGADDFAQYKVHIKVQWRSNESLHVLGEGGRDSGGERSVATMVYLISLQSINPAPFRVVDEINQAMDSTNERHVFECITHACKEGGKQYFLLTPKLLPDLDYGEETAVQLVFNGPYAVNRAALTLNKFC</sequence>
<feature type="domain" description="RecF/RecN/SMC N-terminal" evidence="6">
    <location>
        <begin position="30"/>
        <end position="1064"/>
    </location>
</feature>
<dbReference type="GO" id="GO:0003697">
    <property type="term" value="F:single-stranded DNA binding"/>
    <property type="evidence" value="ECO:0007669"/>
    <property type="project" value="TreeGrafter"/>
</dbReference>
<dbReference type="PANTHER" id="PTHR45916:SF1">
    <property type="entry name" value="STRUCTURAL MAINTENANCE OF CHROMOSOMES PROTEIN 5"/>
    <property type="match status" value="1"/>
</dbReference>
<dbReference type="InterPro" id="IPR003395">
    <property type="entry name" value="RecF/RecN/SMC_N"/>
</dbReference>
<evidence type="ECO:0000256" key="3">
    <source>
        <dbReference type="ARBA" id="ARBA00023054"/>
    </source>
</evidence>
<dbReference type="InterPro" id="IPR027417">
    <property type="entry name" value="P-loop_NTPase"/>
</dbReference>
<protein>
    <recommendedName>
        <fullName evidence="2">Structural maintenance of chromosomes protein 5</fullName>
    </recommendedName>
</protein>
<dbReference type="Pfam" id="PF02463">
    <property type="entry name" value="SMC_N"/>
    <property type="match status" value="1"/>
</dbReference>
<dbReference type="Gene3D" id="3.40.50.300">
    <property type="entry name" value="P-loop containing nucleotide triphosphate hydrolases"/>
    <property type="match status" value="2"/>
</dbReference>
<evidence type="ECO:0000313" key="7">
    <source>
        <dbReference type="EMBL" id="KOO25872.1"/>
    </source>
</evidence>
<dbReference type="AlphaFoldDB" id="A0A0M0JHQ2"/>
<feature type="coiled-coil region" evidence="4">
    <location>
        <begin position="278"/>
        <end position="451"/>
    </location>
</feature>
<dbReference type="OrthoDB" id="10254973at2759"/>
<dbReference type="Proteomes" id="UP000037460">
    <property type="component" value="Unassembled WGS sequence"/>
</dbReference>
<feature type="region of interest" description="Disordered" evidence="5">
    <location>
        <begin position="816"/>
        <end position="859"/>
    </location>
</feature>
<accession>A0A0M0JHQ2</accession>